<feature type="region of interest" description="Disordered" evidence="3">
    <location>
        <begin position="298"/>
        <end position="328"/>
    </location>
</feature>
<dbReference type="InterPro" id="IPR043144">
    <property type="entry name" value="Mal/L-sulf/L-lact_DH-like_ah"/>
</dbReference>
<comment type="similarity">
    <text evidence="1">Belongs to the LDH2/MDH2 oxidoreductase family.</text>
</comment>
<dbReference type="InterPro" id="IPR036111">
    <property type="entry name" value="Mal/L-sulfo/L-lacto_DH-like_sf"/>
</dbReference>
<protein>
    <submittedName>
        <fullName evidence="4">Putative oxidoreductase</fullName>
        <ecNumber evidence="4">1.1.1.-</ecNumber>
    </submittedName>
</protein>
<dbReference type="EC" id="1.1.1.-" evidence="4"/>
<evidence type="ECO:0000313" key="5">
    <source>
        <dbReference type="Proteomes" id="UP000532440"/>
    </source>
</evidence>
<dbReference type="SUPFAM" id="SSF89733">
    <property type="entry name" value="L-sulfolactate dehydrogenase-like"/>
    <property type="match status" value="1"/>
</dbReference>
<dbReference type="AlphaFoldDB" id="A0A7W8MAA7"/>
<dbReference type="Gene3D" id="1.10.1530.10">
    <property type="match status" value="1"/>
</dbReference>
<keyword evidence="2 4" id="KW-0560">Oxidoreductase</keyword>
<evidence type="ECO:0000256" key="3">
    <source>
        <dbReference type="SAM" id="MobiDB-lite"/>
    </source>
</evidence>
<dbReference type="EMBL" id="JACHGB010000005">
    <property type="protein sequence ID" value="MBB5272939.1"/>
    <property type="molecule type" value="Genomic_DNA"/>
</dbReference>
<sequence length="352" mass="37297">MTILAEPTRLRPFVIDIFRAAGSSEQEAEEIADHLIDANLAGHDSHGIGMIPAYMHHLRSGWVKPNQTPERVGGTDPFAVFDARMGYGQPAVTRVMEEAARIAAAHGVAITTLRNSQHIGRVGAYAEQLLAKGLMSVHFVNAVYEVPTVAPFRGSDARVMTNPVCVAVPGAKPLLLDYATSTIALGKVRVAYNKGEQVAPGRLIDHKGQPTTDPKVMFEEPKGAQTAFGDHKGWALAFMAEVLGGAMTGGPRSGDGFQGGRGLVNGIMSIVIEPGRLVDGGWFDGAVATLTDYVKASPAADPDAPVLVPGETEQASRAQRSRDGIPVDPTTWKQIVSCANAFSLEVPEFPAA</sequence>
<reference evidence="4 5" key="1">
    <citation type="submission" date="2020-08" db="EMBL/GenBank/DDBJ databases">
        <title>Genomic Encyclopedia of Type Strains, Phase IV (KMG-IV): sequencing the most valuable type-strain genomes for metagenomic binning, comparative biology and taxonomic classification.</title>
        <authorList>
            <person name="Goeker M."/>
        </authorList>
    </citation>
    <scope>NUCLEOTIDE SEQUENCE [LARGE SCALE GENOMIC DNA]</scope>
    <source>
        <strain evidence="4 5">DSM 29781</strain>
    </source>
</reference>
<dbReference type="InterPro" id="IPR043143">
    <property type="entry name" value="Mal/L-sulf/L-lact_DH-like_NADP"/>
</dbReference>
<evidence type="ECO:0000256" key="2">
    <source>
        <dbReference type="ARBA" id="ARBA00023002"/>
    </source>
</evidence>
<name>A0A7W8MAA7_9BURK</name>
<organism evidence="4 5">
    <name type="scientific">Quisquiliibacterium transsilvanicum</name>
    <dbReference type="NCBI Taxonomy" id="1549638"/>
    <lineage>
        <taxon>Bacteria</taxon>
        <taxon>Pseudomonadati</taxon>
        <taxon>Pseudomonadota</taxon>
        <taxon>Betaproteobacteria</taxon>
        <taxon>Burkholderiales</taxon>
        <taxon>Burkholderiaceae</taxon>
        <taxon>Quisquiliibacterium</taxon>
    </lineage>
</organism>
<keyword evidence="5" id="KW-1185">Reference proteome</keyword>
<comment type="caution">
    <text evidence="4">The sequence shown here is derived from an EMBL/GenBank/DDBJ whole genome shotgun (WGS) entry which is preliminary data.</text>
</comment>
<accession>A0A7W8MAA7</accession>
<dbReference type="NCBIfam" id="NF007504">
    <property type="entry name" value="PRK10098.1"/>
    <property type="match status" value="1"/>
</dbReference>
<dbReference type="Gene3D" id="3.30.1370.60">
    <property type="entry name" value="Hypothetical oxidoreductase yiak, domain 2"/>
    <property type="match status" value="1"/>
</dbReference>
<dbReference type="PANTHER" id="PTHR11091:SF0">
    <property type="entry name" value="MALATE DEHYDROGENASE"/>
    <property type="match status" value="1"/>
</dbReference>
<gene>
    <name evidence="4" type="ORF">HNQ70_002962</name>
</gene>
<dbReference type="PANTHER" id="PTHR11091">
    <property type="entry name" value="OXIDOREDUCTASE-RELATED"/>
    <property type="match status" value="1"/>
</dbReference>
<evidence type="ECO:0000313" key="4">
    <source>
        <dbReference type="EMBL" id="MBB5272939.1"/>
    </source>
</evidence>
<proteinExistence type="inferred from homology"/>
<dbReference type="GO" id="GO:0016491">
    <property type="term" value="F:oxidoreductase activity"/>
    <property type="evidence" value="ECO:0007669"/>
    <property type="project" value="UniProtKB-KW"/>
</dbReference>
<evidence type="ECO:0000256" key="1">
    <source>
        <dbReference type="ARBA" id="ARBA00006056"/>
    </source>
</evidence>
<dbReference type="InterPro" id="IPR003767">
    <property type="entry name" value="Malate/L-lactate_DH-like"/>
</dbReference>
<dbReference type="Proteomes" id="UP000532440">
    <property type="component" value="Unassembled WGS sequence"/>
</dbReference>
<dbReference type="Pfam" id="PF02615">
    <property type="entry name" value="Ldh_2"/>
    <property type="match status" value="1"/>
</dbReference>
<dbReference type="RefSeq" id="WP_183968972.1">
    <property type="nucleotide sequence ID" value="NZ_BAABEW010000024.1"/>
</dbReference>